<accession>A0A0F9QIW9</accession>
<dbReference type="EMBL" id="LAZR01003957">
    <property type="protein sequence ID" value="KKN13111.1"/>
    <property type="molecule type" value="Genomic_DNA"/>
</dbReference>
<protein>
    <submittedName>
        <fullName evidence="1">Uncharacterized protein</fullName>
    </submittedName>
</protein>
<name>A0A0F9QIW9_9ZZZZ</name>
<dbReference type="AlphaFoldDB" id="A0A0F9QIW9"/>
<proteinExistence type="predicted"/>
<evidence type="ECO:0000313" key="1">
    <source>
        <dbReference type="EMBL" id="KKN13111.1"/>
    </source>
</evidence>
<sequence length="106" mass="12100">MKIRDFKIILADLSDDMEILASYDGSREPFTRSHMGIEDGRLVIDNDTVGSYLERLSIGFEYRCTCGHKTQIRRSQPEFTCPECGKCSQFDHESSHCMQGLLNDDS</sequence>
<gene>
    <name evidence="1" type="ORF">LCGC14_1009640</name>
</gene>
<comment type="caution">
    <text evidence="1">The sequence shown here is derived from an EMBL/GenBank/DDBJ whole genome shotgun (WGS) entry which is preliminary data.</text>
</comment>
<reference evidence="1" key="1">
    <citation type="journal article" date="2015" name="Nature">
        <title>Complex archaea that bridge the gap between prokaryotes and eukaryotes.</title>
        <authorList>
            <person name="Spang A."/>
            <person name="Saw J.H."/>
            <person name="Jorgensen S.L."/>
            <person name="Zaremba-Niedzwiedzka K."/>
            <person name="Martijn J."/>
            <person name="Lind A.E."/>
            <person name="van Eijk R."/>
            <person name="Schleper C."/>
            <person name="Guy L."/>
            <person name="Ettema T.J."/>
        </authorList>
    </citation>
    <scope>NUCLEOTIDE SEQUENCE</scope>
</reference>
<organism evidence="1">
    <name type="scientific">marine sediment metagenome</name>
    <dbReference type="NCBI Taxonomy" id="412755"/>
    <lineage>
        <taxon>unclassified sequences</taxon>
        <taxon>metagenomes</taxon>
        <taxon>ecological metagenomes</taxon>
    </lineage>
</organism>